<name>A0A0M0LP94_9BACI</name>
<dbReference type="AlphaFoldDB" id="A0A0M0LP94"/>
<comment type="caution">
    <text evidence="1">The sequence shown here is derived from an EMBL/GenBank/DDBJ whole genome shotgun (WGS) entry which is preliminary data.</text>
</comment>
<keyword evidence="2" id="KW-1185">Reference proteome</keyword>
<dbReference type="Proteomes" id="UP000037558">
    <property type="component" value="Unassembled WGS sequence"/>
</dbReference>
<protein>
    <submittedName>
        <fullName evidence="1">XRE family transcriptional regulator</fullName>
    </submittedName>
</protein>
<reference evidence="2" key="1">
    <citation type="submission" date="2015-08" db="EMBL/GenBank/DDBJ databases">
        <title>Fjat-14210 dsm16467.</title>
        <authorList>
            <person name="Liu B."/>
            <person name="Wang J."/>
            <person name="Zhu Y."/>
            <person name="Liu G."/>
            <person name="Chen Q."/>
            <person name="Chen Z."/>
            <person name="Lan J."/>
            <person name="Che J."/>
            <person name="Ge C."/>
            <person name="Shi H."/>
            <person name="Pan Z."/>
            <person name="Liu X."/>
        </authorList>
    </citation>
    <scope>NUCLEOTIDE SEQUENCE [LARGE SCALE GENOMIC DNA]</scope>
    <source>
        <strain evidence="2">DSM 16467</strain>
    </source>
</reference>
<dbReference type="RefSeq" id="WP_053399344.1">
    <property type="nucleotide sequence ID" value="NZ_LILC01000001.1"/>
</dbReference>
<evidence type="ECO:0000313" key="1">
    <source>
        <dbReference type="EMBL" id="KOO52717.1"/>
    </source>
</evidence>
<dbReference type="PATRIC" id="fig|284581.3.peg.2652"/>
<dbReference type="EMBL" id="LILC01000001">
    <property type="protein sequence ID" value="KOO52717.1"/>
    <property type="molecule type" value="Genomic_DNA"/>
</dbReference>
<sequence length="73" mass="8615">MGWNKPRSKFGRWLDEKGKEQEEFVEMSKVSRNTVSKLCNDPTYIPGAKVMKSVMDAVRKMDKRKRINDFFDV</sequence>
<accession>A0A0M0LP94</accession>
<gene>
    <name evidence="1" type="ORF">AMD01_00035</name>
</gene>
<proteinExistence type="predicted"/>
<organism evidence="1 2">
    <name type="scientific">Priestia koreensis</name>
    <dbReference type="NCBI Taxonomy" id="284581"/>
    <lineage>
        <taxon>Bacteria</taxon>
        <taxon>Bacillati</taxon>
        <taxon>Bacillota</taxon>
        <taxon>Bacilli</taxon>
        <taxon>Bacillales</taxon>
        <taxon>Bacillaceae</taxon>
        <taxon>Priestia</taxon>
    </lineage>
</organism>
<dbReference type="OrthoDB" id="7568952at2"/>
<evidence type="ECO:0000313" key="2">
    <source>
        <dbReference type="Proteomes" id="UP000037558"/>
    </source>
</evidence>